<protein>
    <submittedName>
        <fullName evidence="1">DUF2290 domain-containing protein</fullName>
    </submittedName>
</protein>
<gene>
    <name evidence="1" type="ORF">FAM09_26545</name>
</gene>
<dbReference type="AlphaFoldDB" id="A0A4V4GZJ7"/>
<name>A0A4V4GZJ7_9BACT</name>
<comment type="caution">
    <text evidence="1">The sequence shown here is derived from an EMBL/GenBank/DDBJ whole genome shotgun (WGS) entry which is preliminary data.</text>
</comment>
<organism evidence="1 2">
    <name type="scientific">Niastella caeni</name>
    <dbReference type="NCBI Taxonomy" id="2569763"/>
    <lineage>
        <taxon>Bacteria</taxon>
        <taxon>Pseudomonadati</taxon>
        <taxon>Bacteroidota</taxon>
        <taxon>Chitinophagia</taxon>
        <taxon>Chitinophagales</taxon>
        <taxon>Chitinophagaceae</taxon>
        <taxon>Niastella</taxon>
    </lineage>
</organism>
<evidence type="ECO:0000313" key="2">
    <source>
        <dbReference type="Proteomes" id="UP000306918"/>
    </source>
</evidence>
<dbReference type="Proteomes" id="UP000306918">
    <property type="component" value="Unassembled WGS sequence"/>
</dbReference>
<evidence type="ECO:0000313" key="1">
    <source>
        <dbReference type="EMBL" id="THU33006.1"/>
    </source>
</evidence>
<dbReference type="InterPro" id="IPR018742">
    <property type="entry name" value="DUF2290"/>
</dbReference>
<accession>A0A4V4GZJ7</accession>
<sequence>MTINDTYQEIVTITQQVIESGLSVQEKWPERNGSRITWNGQNDISIALKNIPYAEKYTVLESDQNFNFKMIDGALIQFMYEFNQTGRKLESHRLAFLPSPKLEHYDSAPEDYEELHFGQSEFHDMIEKNIVAFPIRFDYNENEEFFKEIDHPYSHVSFGEYEFCRIPVNRPITPSIFISFVLRNFYSNAVRSRGEICAQSKFRFDMTITNNEKNILHFNID</sequence>
<proteinExistence type="predicted"/>
<dbReference type="RefSeq" id="WP_136580196.1">
    <property type="nucleotide sequence ID" value="NZ_STFF01000010.1"/>
</dbReference>
<dbReference type="Pfam" id="PF10053">
    <property type="entry name" value="DUF2290"/>
    <property type="match status" value="1"/>
</dbReference>
<dbReference type="OrthoDB" id="5190544at2"/>
<reference evidence="1 2" key="1">
    <citation type="submission" date="2019-04" db="EMBL/GenBank/DDBJ databases">
        <title>Niastella caeni sp. nov., isolated from activated sludge.</title>
        <authorList>
            <person name="Sheng M."/>
        </authorList>
    </citation>
    <scope>NUCLEOTIDE SEQUENCE [LARGE SCALE GENOMIC DNA]</scope>
    <source>
        <strain evidence="1 2">HX-2-15</strain>
    </source>
</reference>
<dbReference type="EMBL" id="STFF01000010">
    <property type="protein sequence ID" value="THU33006.1"/>
    <property type="molecule type" value="Genomic_DNA"/>
</dbReference>
<keyword evidence="2" id="KW-1185">Reference proteome</keyword>